<dbReference type="Proteomes" id="UP001732700">
    <property type="component" value="Chromosome 5D"/>
</dbReference>
<protein>
    <submittedName>
        <fullName evidence="1">Uncharacterized protein</fullName>
    </submittedName>
</protein>
<accession>A0ACD5YGV2</accession>
<reference evidence="1" key="2">
    <citation type="submission" date="2025-09" db="UniProtKB">
        <authorList>
            <consortium name="EnsemblPlants"/>
        </authorList>
    </citation>
    <scope>IDENTIFICATION</scope>
</reference>
<proteinExistence type="predicted"/>
<dbReference type="EnsemblPlants" id="AVESA.00010b.r2.5DG0967130.1">
    <property type="protein sequence ID" value="AVESA.00010b.r2.5DG0967130.1.CDS"/>
    <property type="gene ID" value="AVESA.00010b.r2.5DG0967130"/>
</dbReference>
<evidence type="ECO:0000313" key="2">
    <source>
        <dbReference type="Proteomes" id="UP001732700"/>
    </source>
</evidence>
<keyword evidence="2" id="KW-1185">Reference proteome</keyword>
<name>A0ACD5YGV2_AVESA</name>
<sequence>MYPTRRLLGANPRVAMAAPPTEEQLSSGSGEIEVNHDATRGDGYPNACTDSPADLGDPAIKNVEPHDHQALVFPDSDQLYCHTSEIVSTQKVSDGNEDINEYDAQSIDKDSDDVDDIGENLIDDDSDGEECYGDEEDSDEYDAQLRGKDSETNCPGKNYSKEEVDKIVDIWFDSFTRQFDDCLNLRKEILAQGDKNACLPTHPLKVLPEVTCQCIESRFCYHREYMTHVTSTTSSVLGYCRPKVMLQVFSLRFANYESYPINVYGIFAVRDDLEPLRNLVFNRPRDAAVTIEQILVIYRH</sequence>
<evidence type="ECO:0000313" key="1">
    <source>
        <dbReference type="EnsemblPlants" id="AVESA.00010b.r2.5DG0967130.1.CDS"/>
    </source>
</evidence>
<organism evidence="1 2">
    <name type="scientific">Avena sativa</name>
    <name type="common">Oat</name>
    <dbReference type="NCBI Taxonomy" id="4498"/>
    <lineage>
        <taxon>Eukaryota</taxon>
        <taxon>Viridiplantae</taxon>
        <taxon>Streptophyta</taxon>
        <taxon>Embryophyta</taxon>
        <taxon>Tracheophyta</taxon>
        <taxon>Spermatophyta</taxon>
        <taxon>Magnoliopsida</taxon>
        <taxon>Liliopsida</taxon>
        <taxon>Poales</taxon>
        <taxon>Poaceae</taxon>
        <taxon>BOP clade</taxon>
        <taxon>Pooideae</taxon>
        <taxon>Poodae</taxon>
        <taxon>Poeae</taxon>
        <taxon>Poeae Chloroplast Group 1 (Aveneae type)</taxon>
        <taxon>Aveninae</taxon>
        <taxon>Avena</taxon>
    </lineage>
</organism>
<reference evidence="1" key="1">
    <citation type="submission" date="2021-05" db="EMBL/GenBank/DDBJ databases">
        <authorList>
            <person name="Scholz U."/>
            <person name="Mascher M."/>
            <person name="Fiebig A."/>
        </authorList>
    </citation>
    <scope>NUCLEOTIDE SEQUENCE [LARGE SCALE GENOMIC DNA]</scope>
</reference>